<accession>A0A1I0M9P3</accession>
<dbReference type="KEGG" id="ttd:A3L14_08210"/>
<dbReference type="RefSeq" id="WP_074631148.1">
    <property type="nucleotide sequence ID" value="NZ_CP015105.1"/>
</dbReference>
<sequence>MEFTKLSAYISLSLPAIFIVGLIIVISQNPWFSFTGNALSDMGSIRNPVNYYFNGFLMIFAVLGFIAAIGALRNGLSYLMPLAMVFLFLVGVFPEEYAPHAPAAVFFYVLALTDIAIVGIKLGRSGTSAGYAWSVLAVITFALMLYLVKARVFKGLAIPELVGAATILAWFVYTGLIQLRGFKL</sequence>
<evidence type="ECO:0000313" key="3">
    <source>
        <dbReference type="EMBL" id="SEV84071.1"/>
    </source>
</evidence>
<proteinExistence type="predicted"/>
<gene>
    <name evidence="2" type="ORF">A3L14_08210</name>
    <name evidence="3" type="ORF">SAMN05216170_0303</name>
</gene>
<dbReference type="PANTHER" id="PTHR42241:SF2">
    <property type="entry name" value="HYPOTHETICAL MEMBRANE PROTEIN, CONSERVED, DUF998 FAMILY"/>
    <property type="match status" value="1"/>
</dbReference>
<dbReference type="EMBL" id="CP015105">
    <property type="protein sequence ID" value="ASJ12868.1"/>
    <property type="molecule type" value="Genomic_DNA"/>
</dbReference>
<dbReference type="InterPro" id="IPR009339">
    <property type="entry name" value="DUF998"/>
</dbReference>
<dbReference type="OrthoDB" id="103507at2157"/>
<evidence type="ECO:0000313" key="5">
    <source>
        <dbReference type="Proteomes" id="UP000250136"/>
    </source>
</evidence>
<dbReference type="Pfam" id="PF06197">
    <property type="entry name" value="DUF998"/>
    <property type="match status" value="1"/>
</dbReference>
<dbReference type="Proteomes" id="UP000182125">
    <property type="component" value="Unassembled WGS sequence"/>
</dbReference>
<feature type="transmembrane region" description="Helical" evidence="1">
    <location>
        <begin position="76"/>
        <end position="93"/>
    </location>
</feature>
<evidence type="ECO:0000256" key="1">
    <source>
        <dbReference type="SAM" id="Phobius"/>
    </source>
</evidence>
<feature type="transmembrane region" description="Helical" evidence="1">
    <location>
        <begin position="161"/>
        <end position="179"/>
    </location>
</feature>
<feature type="transmembrane region" description="Helical" evidence="1">
    <location>
        <begin position="51"/>
        <end position="69"/>
    </location>
</feature>
<dbReference type="EMBL" id="FOIW01000001">
    <property type="protein sequence ID" value="SEV84071.1"/>
    <property type="molecule type" value="Genomic_DNA"/>
</dbReference>
<dbReference type="GeneID" id="33334400"/>
<dbReference type="AlphaFoldDB" id="A0A1I0M9P3"/>
<reference evidence="2 5" key="1">
    <citation type="submission" date="2016-04" db="EMBL/GenBank/DDBJ databases">
        <title>Complete genome sequence of Thermococcus thioreducens type strain OGL-20P.</title>
        <authorList>
            <person name="Oger P.M."/>
        </authorList>
    </citation>
    <scope>NUCLEOTIDE SEQUENCE [LARGE SCALE GENOMIC DNA]</scope>
    <source>
        <strain evidence="2 5">OGL-20P</strain>
    </source>
</reference>
<feature type="transmembrane region" description="Helical" evidence="1">
    <location>
        <begin position="12"/>
        <end position="31"/>
    </location>
</feature>
<dbReference type="Proteomes" id="UP000250136">
    <property type="component" value="Chromosome"/>
</dbReference>
<reference evidence="3 4" key="2">
    <citation type="submission" date="2016-10" db="EMBL/GenBank/DDBJ databases">
        <authorList>
            <person name="de Groot N.N."/>
        </authorList>
    </citation>
    <scope>NUCLEOTIDE SEQUENCE [LARGE SCALE GENOMIC DNA]</scope>
    <source>
        <strain evidence="3 4">OGL-20</strain>
    </source>
</reference>
<feature type="transmembrane region" description="Helical" evidence="1">
    <location>
        <begin position="130"/>
        <end position="149"/>
    </location>
</feature>
<name>A0A1I0M9P3_9EURY</name>
<keyword evidence="1" id="KW-1133">Transmembrane helix</keyword>
<keyword evidence="1" id="KW-0472">Membrane</keyword>
<dbReference type="PANTHER" id="PTHR42241">
    <property type="entry name" value="HYPOTHETICAL MEMBRANE PROTEIN, CONSERVED, DUF998 FAMILY"/>
    <property type="match status" value="1"/>
</dbReference>
<evidence type="ECO:0000313" key="4">
    <source>
        <dbReference type="Proteomes" id="UP000182125"/>
    </source>
</evidence>
<keyword evidence="1" id="KW-0812">Transmembrane</keyword>
<keyword evidence="5" id="KW-1185">Reference proteome</keyword>
<protein>
    <submittedName>
        <fullName evidence="3">Hypothetical membrane protein</fullName>
    </submittedName>
</protein>
<feature type="transmembrane region" description="Helical" evidence="1">
    <location>
        <begin position="105"/>
        <end position="123"/>
    </location>
</feature>
<evidence type="ECO:0000313" key="2">
    <source>
        <dbReference type="EMBL" id="ASJ12868.1"/>
    </source>
</evidence>
<organism evidence="3 4">
    <name type="scientific">Thermococcus thioreducens</name>
    <dbReference type="NCBI Taxonomy" id="277988"/>
    <lineage>
        <taxon>Archaea</taxon>
        <taxon>Methanobacteriati</taxon>
        <taxon>Methanobacteriota</taxon>
        <taxon>Thermococci</taxon>
        <taxon>Thermococcales</taxon>
        <taxon>Thermococcaceae</taxon>
        <taxon>Thermococcus</taxon>
    </lineage>
</organism>